<protein>
    <submittedName>
        <fullName evidence="1">Legume-like lectin family-domain-containing protein</fullName>
    </submittedName>
</protein>
<proteinExistence type="predicted"/>
<accession>A0ACB8U8E5</accession>
<evidence type="ECO:0000313" key="2">
    <source>
        <dbReference type="Proteomes" id="UP001055072"/>
    </source>
</evidence>
<comment type="caution">
    <text evidence="1">The sequence shown here is derived from an EMBL/GenBank/DDBJ whole genome shotgun (WGS) entry which is preliminary data.</text>
</comment>
<evidence type="ECO:0000313" key="1">
    <source>
        <dbReference type="EMBL" id="KAI0090603.1"/>
    </source>
</evidence>
<reference evidence="1" key="1">
    <citation type="journal article" date="2021" name="Environ. Microbiol.">
        <title>Gene family expansions and transcriptome signatures uncover fungal adaptations to wood decay.</title>
        <authorList>
            <person name="Hage H."/>
            <person name="Miyauchi S."/>
            <person name="Viragh M."/>
            <person name="Drula E."/>
            <person name="Min B."/>
            <person name="Chaduli D."/>
            <person name="Navarro D."/>
            <person name="Favel A."/>
            <person name="Norest M."/>
            <person name="Lesage-Meessen L."/>
            <person name="Balint B."/>
            <person name="Merenyi Z."/>
            <person name="de Eugenio L."/>
            <person name="Morin E."/>
            <person name="Martinez A.T."/>
            <person name="Baldrian P."/>
            <person name="Stursova M."/>
            <person name="Martinez M.J."/>
            <person name="Novotny C."/>
            <person name="Magnuson J.K."/>
            <person name="Spatafora J.W."/>
            <person name="Maurice S."/>
            <person name="Pangilinan J."/>
            <person name="Andreopoulos W."/>
            <person name="LaButti K."/>
            <person name="Hundley H."/>
            <person name="Na H."/>
            <person name="Kuo A."/>
            <person name="Barry K."/>
            <person name="Lipzen A."/>
            <person name="Henrissat B."/>
            <person name="Riley R."/>
            <person name="Ahrendt S."/>
            <person name="Nagy L.G."/>
            <person name="Grigoriev I.V."/>
            <person name="Martin F."/>
            <person name="Rosso M.N."/>
        </authorList>
    </citation>
    <scope>NUCLEOTIDE SEQUENCE</scope>
    <source>
        <strain evidence="1">CBS 384.51</strain>
    </source>
</reference>
<dbReference type="Proteomes" id="UP001055072">
    <property type="component" value="Unassembled WGS sequence"/>
</dbReference>
<dbReference type="EMBL" id="MU274907">
    <property type="protein sequence ID" value="KAI0090603.1"/>
    <property type="molecule type" value="Genomic_DNA"/>
</dbReference>
<gene>
    <name evidence="1" type="ORF">BDY19DRAFT_936146</name>
</gene>
<organism evidence="1 2">
    <name type="scientific">Irpex rosettiformis</name>
    <dbReference type="NCBI Taxonomy" id="378272"/>
    <lineage>
        <taxon>Eukaryota</taxon>
        <taxon>Fungi</taxon>
        <taxon>Dikarya</taxon>
        <taxon>Basidiomycota</taxon>
        <taxon>Agaricomycotina</taxon>
        <taxon>Agaricomycetes</taxon>
        <taxon>Polyporales</taxon>
        <taxon>Irpicaceae</taxon>
        <taxon>Irpex</taxon>
    </lineage>
</organism>
<sequence length="342" mass="37335">MLATLLGTILLGLLQLPLSTYALEERVKLGNRTIDRTISLRTHSVYAPYIDQDLQNRWWDFGADAIVNTNKHIRLTRNRPSQMGWLWSRLPITASNFVIEIEFKIGGETSHLFGDGMAIWLTTTRAEPGPVFGSIDKFDGLGIFLDTYANSRHAYSFPRVVGMLGDGKTAYDHDNDGEGTNIGGCSANFRRTNVATKVKITYIKDTTLSVQLQHKAWDEWTDCFTASGISLPTAPFLGLSSMTGDVSDNHDVIAITTYSAILSSPDAPRDKFRNNQLANGGSSWFITLLKWLGFFGIIGGLAFAYQKYKLGKGAGARFAGAGFGSSGGFGSGGLGAFDSKRF</sequence>
<keyword evidence="2" id="KW-1185">Reference proteome</keyword>
<name>A0ACB8U8E5_9APHY</name>